<proteinExistence type="predicted"/>
<dbReference type="InterPro" id="IPR042095">
    <property type="entry name" value="SUMF_sf"/>
</dbReference>
<keyword evidence="1" id="KW-0812">Transmembrane</keyword>
<feature type="transmembrane region" description="Helical" evidence="1">
    <location>
        <begin position="6"/>
        <end position="26"/>
    </location>
</feature>
<dbReference type="InterPro" id="IPR005532">
    <property type="entry name" value="SUMF_dom"/>
</dbReference>
<evidence type="ECO:0000259" key="2">
    <source>
        <dbReference type="Pfam" id="PF03781"/>
    </source>
</evidence>
<dbReference type="SUPFAM" id="SSF56436">
    <property type="entry name" value="C-type lectin-like"/>
    <property type="match status" value="1"/>
</dbReference>
<protein>
    <recommendedName>
        <fullName evidence="2">Sulfatase-modifying factor enzyme-like domain-containing protein</fullName>
    </recommendedName>
</protein>
<gene>
    <name evidence="3" type="ORF">DCW38_00475</name>
</gene>
<dbReference type="Proteomes" id="UP000264062">
    <property type="component" value="Unassembled WGS sequence"/>
</dbReference>
<name>A0A350H7Y5_UNCW3</name>
<comment type="caution">
    <text evidence="3">The sequence shown here is derived from an EMBL/GenBank/DDBJ whole genome shotgun (WGS) entry which is preliminary data.</text>
</comment>
<dbReference type="EMBL" id="DMZY01000016">
    <property type="protein sequence ID" value="HAV91651.1"/>
    <property type="molecule type" value="Genomic_DNA"/>
</dbReference>
<keyword evidence="1" id="KW-1133">Transmembrane helix</keyword>
<keyword evidence="1" id="KW-0472">Membrane</keyword>
<dbReference type="Gene3D" id="3.90.1580.10">
    <property type="entry name" value="paralog of FGE (formylglycine-generating enzyme)"/>
    <property type="match status" value="1"/>
</dbReference>
<evidence type="ECO:0000313" key="3">
    <source>
        <dbReference type="EMBL" id="HAV91651.1"/>
    </source>
</evidence>
<dbReference type="PANTHER" id="PTHR23150:SF19">
    <property type="entry name" value="FORMYLGLYCINE-GENERATING ENZYME"/>
    <property type="match status" value="1"/>
</dbReference>
<sequence>MKKRDVIALAVVLIISLYFGLNIRIFKNTNKAEIAELKFQENNLKGYEEYINETDGSAMILIPKGSFMMGEDGKEIEEEPKHEVYLEEYYIGKYEVTNAQYKKFCDETKRKYPKDPEFKGMENYFINYPDYPVVMVSWHDAVSYCEWAGMRLPTEAEWEKAARGDDSRKYPWGENDPSDGRYCNYSFNTSDYDYEENYINRADDGYEYTSPVGIFEWGISPYGCYDLAGNVWEWCSDWFSWDAYRREAKDNYKENNNGEYKVIRGGSFYYSFSSIRSSFRVGADPQFGFLHTGFRTASDKTPTNKKGN</sequence>
<reference evidence="3 4" key="1">
    <citation type="journal article" date="2018" name="Nat. Biotechnol.">
        <title>A standardized bacterial taxonomy based on genome phylogeny substantially revises the tree of life.</title>
        <authorList>
            <person name="Parks D.H."/>
            <person name="Chuvochina M."/>
            <person name="Waite D.W."/>
            <person name="Rinke C."/>
            <person name="Skarshewski A."/>
            <person name="Chaumeil P.A."/>
            <person name="Hugenholtz P."/>
        </authorList>
    </citation>
    <scope>NUCLEOTIDE SEQUENCE [LARGE SCALE GENOMIC DNA]</scope>
    <source>
        <strain evidence="3">UBA9956</strain>
    </source>
</reference>
<accession>A0A350H7Y5</accession>
<organism evidence="3 4">
    <name type="scientific">candidate division WOR-3 bacterium</name>
    <dbReference type="NCBI Taxonomy" id="2052148"/>
    <lineage>
        <taxon>Bacteria</taxon>
        <taxon>Bacteria division WOR-3</taxon>
    </lineage>
</organism>
<dbReference type="InterPro" id="IPR051043">
    <property type="entry name" value="Sulfatase_Mod_Factor_Kinase"/>
</dbReference>
<evidence type="ECO:0000256" key="1">
    <source>
        <dbReference type="SAM" id="Phobius"/>
    </source>
</evidence>
<evidence type="ECO:0000313" key="4">
    <source>
        <dbReference type="Proteomes" id="UP000264062"/>
    </source>
</evidence>
<dbReference type="Pfam" id="PF03781">
    <property type="entry name" value="FGE-sulfatase"/>
    <property type="match status" value="1"/>
</dbReference>
<dbReference type="GO" id="GO:0120147">
    <property type="term" value="F:formylglycine-generating oxidase activity"/>
    <property type="evidence" value="ECO:0007669"/>
    <property type="project" value="TreeGrafter"/>
</dbReference>
<feature type="domain" description="Sulfatase-modifying factor enzyme-like" evidence="2">
    <location>
        <begin position="57"/>
        <end position="297"/>
    </location>
</feature>
<dbReference type="AlphaFoldDB" id="A0A350H7Y5"/>
<dbReference type="InterPro" id="IPR016187">
    <property type="entry name" value="CTDL_fold"/>
</dbReference>
<dbReference type="PANTHER" id="PTHR23150">
    <property type="entry name" value="SULFATASE MODIFYING FACTOR 1, 2"/>
    <property type="match status" value="1"/>
</dbReference>